<organism evidence="2 3">
    <name type="scientific">Gaetbulibacter jejuensis</name>
    <dbReference type="NCBI Taxonomy" id="584607"/>
    <lineage>
        <taxon>Bacteria</taxon>
        <taxon>Pseudomonadati</taxon>
        <taxon>Bacteroidota</taxon>
        <taxon>Flavobacteriia</taxon>
        <taxon>Flavobacteriales</taxon>
        <taxon>Flavobacteriaceae</taxon>
        <taxon>Gaetbulibacter</taxon>
    </lineage>
</organism>
<protein>
    <recommendedName>
        <fullName evidence="1">DUF6734 domain-containing protein</fullName>
    </recommendedName>
</protein>
<evidence type="ECO:0000313" key="2">
    <source>
        <dbReference type="EMBL" id="GAA0740325.1"/>
    </source>
</evidence>
<accession>A0ABN1JI47</accession>
<gene>
    <name evidence="2" type="ORF">GCM10009431_10350</name>
</gene>
<comment type="caution">
    <text evidence="2">The sequence shown here is derived from an EMBL/GenBank/DDBJ whole genome shotgun (WGS) entry which is preliminary data.</text>
</comment>
<dbReference type="InterPro" id="IPR046621">
    <property type="entry name" value="DUF6734"/>
</dbReference>
<evidence type="ECO:0000313" key="3">
    <source>
        <dbReference type="Proteomes" id="UP001500736"/>
    </source>
</evidence>
<keyword evidence="3" id="KW-1185">Reference proteome</keyword>
<feature type="domain" description="DUF6734" evidence="1">
    <location>
        <begin position="5"/>
        <end position="285"/>
    </location>
</feature>
<sequence>MLNTDNQKEHGRFSGGWLDRKYHLMSWALSCLQLLEFYDEVELFTDEFGRDILIDQLQLPYTKVHLVFDDFEEFHPDLWALGKVFVYGLQKDPFIHVDSDVYIGSRFSDRIENATLISQNIEKAHFWWYEPLFASLKKQEVLFPKVIQKVTEREGEINAYNAGILGGNDISFFQSYSKAAIDFVMTNIDKIGKIDVGGFNTIYEQTLFYCLATESQINVTCLFETENNGELVDTVQGFTNFKQFPDAAKYIHLYGVPCKRSESYCNVLSDKLKSIHPKLHKRIESLCLNSV</sequence>
<name>A0ABN1JI47_9FLAO</name>
<dbReference type="Pfam" id="PF20508">
    <property type="entry name" value="DUF6734"/>
    <property type="match status" value="1"/>
</dbReference>
<dbReference type="Proteomes" id="UP001500736">
    <property type="component" value="Unassembled WGS sequence"/>
</dbReference>
<proteinExistence type="predicted"/>
<evidence type="ECO:0000259" key="1">
    <source>
        <dbReference type="Pfam" id="PF20508"/>
    </source>
</evidence>
<dbReference type="EMBL" id="BAAAGF010000001">
    <property type="protein sequence ID" value="GAA0740325.1"/>
    <property type="molecule type" value="Genomic_DNA"/>
</dbReference>
<reference evidence="3" key="1">
    <citation type="journal article" date="2019" name="Int. J. Syst. Evol. Microbiol.">
        <title>The Global Catalogue of Microorganisms (GCM) 10K type strain sequencing project: providing services to taxonomists for standard genome sequencing and annotation.</title>
        <authorList>
            <consortium name="The Broad Institute Genomics Platform"/>
            <consortium name="The Broad Institute Genome Sequencing Center for Infectious Disease"/>
            <person name="Wu L."/>
            <person name="Ma J."/>
        </authorList>
    </citation>
    <scope>NUCLEOTIDE SEQUENCE [LARGE SCALE GENOMIC DNA]</scope>
    <source>
        <strain evidence="3">JCM 15976</strain>
    </source>
</reference>